<evidence type="ECO:0000313" key="2">
    <source>
        <dbReference type="EMBL" id="ESL03020.1"/>
    </source>
</evidence>
<dbReference type="Gene3D" id="3.40.50.300">
    <property type="entry name" value="P-loop containing nucleotide triphosphate hydrolases"/>
    <property type="match status" value="1"/>
</dbReference>
<name>V2Z7W0_9FIRM</name>
<dbReference type="Pfam" id="PF00069">
    <property type="entry name" value="Pkinase"/>
    <property type="match status" value="1"/>
</dbReference>
<evidence type="ECO:0000259" key="1">
    <source>
        <dbReference type="PROSITE" id="PS50011"/>
    </source>
</evidence>
<dbReference type="GO" id="GO:0004674">
    <property type="term" value="F:protein serine/threonine kinase activity"/>
    <property type="evidence" value="ECO:0007669"/>
    <property type="project" value="TreeGrafter"/>
</dbReference>
<organism evidence="2 3">
    <name type="scientific">Catonella morbi ATCC 51271</name>
    <dbReference type="NCBI Taxonomy" id="592026"/>
    <lineage>
        <taxon>Bacteria</taxon>
        <taxon>Bacillati</taxon>
        <taxon>Bacillota</taxon>
        <taxon>Clostridia</taxon>
        <taxon>Lachnospirales</taxon>
        <taxon>Lachnospiraceae</taxon>
        <taxon>Catonella</taxon>
    </lineage>
</organism>
<dbReference type="EMBL" id="ACIL03000013">
    <property type="protein sequence ID" value="ESL03020.1"/>
    <property type="molecule type" value="Genomic_DNA"/>
</dbReference>
<feature type="domain" description="Protein kinase" evidence="1">
    <location>
        <begin position="1"/>
        <end position="242"/>
    </location>
</feature>
<dbReference type="eggNOG" id="COG0515">
    <property type="taxonomic scope" value="Bacteria"/>
</dbReference>
<evidence type="ECO:0000313" key="3">
    <source>
        <dbReference type="Proteomes" id="UP000018227"/>
    </source>
</evidence>
<sequence length="432" mass="48638">MVWINLWLGKYHILSILDSLSSNPHVFLAFHVKLQEYRVIKKISKTHPFFKQLKNEAEFLSAYSSEYIPKLYDVEEDADNLYLVEEYMEGVSLASEAFLESSLKEKELVSIVTGLFDFLKFINSLEESVLYIDWKPDNIILTKAGVKIVDFGSVLFLEDNDDFTGLATDGFAAPELKKEGRLGSYTDVFGFGSVVRYLAGRTENKKSVFNMSVKDRLLKLSDKCTRENPGNRPDIKELERFIRKLKCKQRLALQTKQAGSIIRDITTGRIGVCGVSNGVGTTHIALCVAKELAGLGRKVAYVSLAREGDTDATFGGSPESLKNVHICKGAYEEDIPYFQRKGYDNIIIDFGRMEEFSALYYSCDEKLIVVQNNYVKAADTEEFLINHQGEIGEKGWLVLDNLADETQLEATKAGLKKLGFRTECKGIGIKRI</sequence>
<gene>
    <name evidence="2" type="ORF">GCWU0000282_001893</name>
</gene>
<dbReference type="InterPro" id="IPR000719">
    <property type="entry name" value="Prot_kinase_dom"/>
</dbReference>
<dbReference type="Proteomes" id="UP000018227">
    <property type="component" value="Unassembled WGS sequence"/>
</dbReference>
<dbReference type="Gene3D" id="1.10.510.10">
    <property type="entry name" value="Transferase(Phosphotransferase) domain 1"/>
    <property type="match status" value="1"/>
</dbReference>
<dbReference type="STRING" id="592026.GCWU0000282_001893"/>
<dbReference type="RefSeq" id="WP_023354762.1">
    <property type="nucleotide sequence ID" value="NZ_KI535368.1"/>
</dbReference>
<dbReference type="GO" id="GO:0005524">
    <property type="term" value="F:ATP binding"/>
    <property type="evidence" value="ECO:0007669"/>
    <property type="project" value="InterPro"/>
</dbReference>
<dbReference type="PANTHER" id="PTHR44167:SF24">
    <property type="entry name" value="SERINE_THREONINE-PROTEIN KINASE CHK2"/>
    <property type="match status" value="1"/>
</dbReference>
<reference evidence="2 3" key="1">
    <citation type="submission" date="2013-06" db="EMBL/GenBank/DDBJ databases">
        <authorList>
            <person name="Weinstock G."/>
            <person name="Sodergren E."/>
            <person name="Clifton S."/>
            <person name="Fulton L."/>
            <person name="Fulton B."/>
            <person name="Courtney L."/>
            <person name="Fronick C."/>
            <person name="Harrison M."/>
            <person name="Strong C."/>
            <person name="Farmer C."/>
            <person name="Delahaunty K."/>
            <person name="Markovic C."/>
            <person name="Hall O."/>
            <person name="Minx P."/>
            <person name="Tomlinson C."/>
            <person name="Mitreva M."/>
            <person name="Nelson J."/>
            <person name="Hou S."/>
            <person name="Wollam A."/>
            <person name="Pepin K.H."/>
            <person name="Johnson M."/>
            <person name="Bhonagiri V."/>
            <person name="Nash W.E."/>
            <person name="Warren W."/>
            <person name="Chinwalla A."/>
            <person name="Mardis E.R."/>
            <person name="Wilson R.K."/>
        </authorList>
    </citation>
    <scope>NUCLEOTIDE SEQUENCE [LARGE SCALE GENOMIC DNA]</scope>
    <source>
        <strain evidence="2 3">ATCC 51271</strain>
    </source>
</reference>
<dbReference type="InterPro" id="IPR027417">
    <property type="entry name" value="P-loop_NTPase"/>
</dbReference>
<proteinExistence type="predicted"/>
<accession>V2Z7W0</accession>
<dbReference type="AlphaFoldDB" id="V2Z7W0"/>
<dbReference type="SUPFAM" id="SSF56112">
    <property type="entry name" value="Protein kinase-like (PK-like)"/>
    <property type="match status" value="1"/>
</dbReference>
<dbReference type="OrthoDB" id="9788659at2"/>
<dbReference type="SUPFAM" id="SSF52540">
    <property type="entry name" value="P-loop containing nucleoside triphosphate hydrolases"/>
    <property type="match status" value="1"/>
</dbReference>
<comment type="caution">
    <text evidence="2">The sequence shown here is derived from an EMBL/GenBank/DDBJ whole genome shotgun (WGS) entry which is preliminary data.</text>
</comment>
<keyword evidence="3" id="KW-1185">Reference proteome</keyword>
<dbReference type="PANTHER" id="PTHR44167">
    <property type="entry name" value="OVARIAN-SPECIFIC SERINE/THREONINE-PROTEIN KINASE LOK-RELATED"/>
    <property type="match status" value="1"/>
</dbReference>
<dbReference type="HOGENOM" id="CLU_634146_0_0_9"/>
<dbReference type="InterPro" id="IPR011009">
    <property type="entry name" value="Kinase-like_dom_sf"/>
</dbReference>
<dbReference type="PROSITE" id="PS50011">
    <property type="entry name" value="PROTEIN_KINASE_DOM"/>
    <property type="match status" value="1"/>
</dbReference>
<protein>
    <recommendedName>
        <fullName evidence="1">Protein kinase domain-containing protein</fullName>
    </recommendedName>
</protein>
<dbReference type="GO" id="GO:0005737">
    <property type="term" value="C:cytoplasm"/>
    <property type="evidence" value="ECO:0007669"/>
    <property type="project" value="TreeGrafter"/>
</dbReference>